<evidence type="ECO:0000256" key="3">
    <source>
        <dbReference type="ARBA" id="ARBA00022670"/>
    </source>
</evidence>
<proteinExistence type="inferred from homology"/>
<reference evidence="8" key="1">
    <citation type="submission" date="2018-01" db="EMBL/GenBank/DDBJ databases">
        <authorList>
            <person name="Li J."/>
        </authorList>
    </citation>
    <scope>NUCLEOTIDE SEQUENCE [LARGE SCALE GENOMIC DNA]</scope>
    <source>
        <strain evidence="8">2184</strain>
    </source>
</reference>
<feature type="compositionally biased region" description="Polar residues" evidence="6">
    <location>
        <begin position="58"/>
        <end position="76"/>
    </location>
</feature>
<name>A0A2S0WG72_9CORY</name>
<feature type="region of interest" description="Disordered" evidence="6">
    <location>
        <begin position="1349"/>
        <end position="1373"/>
    </location>
</feature>
<comment type="similarity">
    <text evidence="1">Belongs to the peptidase C40 family.</text>
</comment>
<accession>A0A2S0WG72</accession>
<sequence>MSLDLGTLSAKVRVDASGVSSELGKVKRDLNDVKKEADKVSSTKLRVSPEGEDKLKSASKSAQQLGSDLEKASQSGARLRVGEQPAQELDKAASAGRGLGEVLVGLGNVAPLVGLAAAGAGVAGAFQEALKLGNEFTNQLNTVRAVSGATEGQLAAVSQRARELGKDTSLANTSASDAALAMSELAKGGFEVDQAMAAAKGTLQLAAAAQIDAGTAATIQAQALNSFGLEADYAAKAADVLANAANASTAEMTDIAAGLQQSGAVAHQFGLSIEDTAAALGMFANAGITGSDAGTLLKTALLAVTDQGKPAQQAIEELGLTIYDANGKFVGMHSLMAQLGDAAGRMTDEQYQAATATLFGSDAMRLAGIAATDGSSGFDQMRAAVDRAGAAADVAAAKTQGLPGAIAAVQNNAEELALTLYDQFSPALEAGLTHLAGGLDLLGPAIEGVGGAMRAIPGPVFTAMLAAAATKMLDLNTRMTSGIGAINGYANTVRTQFMSALGTVRTSSAEASSLLRQRRADLAATAAAERSYAATVGSAHASALATSRAMDAEWRGRLTGMQTAAVAFAGGTRGALEVGFNGIKTAAGGLMGFLGGPWGLAFTAAAGVVSHLANKHMEAKQAEEQHQQQQGLLKDSLDQTTGAITAQTNELQRKKAEEEGWLDTARQLGVSSEDVVSAMNGNEAAMRRVRTATDEATRSVIEGSAKWQESKDRYAEAGVSLDLLTSAVNGNKDAQQELASIMGSDGDLNYWASAVDDATESARGLRDGVTGAADDVAKMQDALKADQINNMANVANQTREAFYQLGDSIKSVPDDKSIIVTSMAPEVREQFRQLGAEVEEGANGEVKLTFPDGMNIMAMLDQIGAKATTMPDGRVNLSDNTPEVKQRLIDLGLAKDINGQLVMTDNLSEVMNKQMELGAVVRDPLNGELKVNDNIGFVRTALAELGVQTRNLPAGSVRIADDTPKVRGALTQLGIQTTTLPGGHVAITDTTAQNLLALQDLGVKTQSLPPGHVAITDTTPENMARLNELGIKTTTLPNGQVIISDNANETANHVKSTLAPERVNTFSDHTVNIVRRITDIFTRSREDRDGGVYDGAQRAVAFADGGTTRALEQAYAGPRKEPAHVATITPPGTYRVHGESETGGEAYIPLAESKRDRSTRILNTVAQRFGYNLVTNEGQAVALANGAILPGPAVAEKLRYMDGTPYIFGGWSRAGVDCSGAVSLGVNAALGLDEWDSRTATAGEGDWLRNKGFQPGKGQSGDIRVAFLNGGPGGGHTAMQLDDGTYIESGGNTGGGFTIGKKAGPLEGRGFTDFYHLSGAQPLDPGVGLEYFDKLDGAVGALAKRATKAAGDFDDTTPASTEPKRELNGGAGPLLKDGSVLELVAALHSARTGTPMDDDVVSWGQAIGLYSELADKDAAKLEKTQGKGVDKLTKSIASDTEKLDAKRADLPLAEEDLRIATMKRDETYGSEKATDSQKAAADQRVAKAEDKVNTLKAEIEQLEQKMRDQQEELARIRGDVLTPTGGLDKIGGTSGNRYADEIIKEGRRRGISDRGVQIALATALVESGLKMYANPQDPESMQLPHDAVGYDHDSVGLFQQRNNGAWGTTADRMDPARSAGMFYDVLDDADYNQGDPGAHAQRVQRSAFPGRYAEKMGEAQQLLERYNNMPSITAMANGGFLGNARQASINEGSAVLWAEAGPEAYIPLSSNKREQSLEIWAETGKRLGVDVLSMLNLIGAGLPGLLQGKINISGGQSTSLSALGLNMEALAYRGQRGAQDAVQNAVGAVFNGPVQINDPKQYLQGQLDNAAQQLGNAMRSVMLR</sequence>
<dbReference type="EMBL" id="CP026948">
    <property type="protein sequence ID" value="AWB84773.1"/>
    <property type="molecule type" value="Genomic_DNA"/>
</dbReference>
<evidence type="ECO:0000313" key="8">
    <source>
        <dbReference type="Proteomes" id="UP000244754"/>
    </source>
</evidence>
<feature type="compositionally biased region" description="Basic and acidic residues" evidence="6">
    <location>
        <begin position="1463"/>
        <end position="1475"/>
    </location>
</feature>
<dbReference type="PANTHER" id="PTHR37813:SF1">
    <property type="entry name" value="FELS-2 PROPHAGE PROTEIN"/>
    <property type="match status" value="1"/>
</dbReference>
<evidence type="ECO:0000256" key="2">
    <source>
        <dbReference type="ARBA" id="ARBA00022612"/>
    </source>
</evidence>
<dbReference type="RefSeq" id="WP_108404781.1">
    <property type="nucleotide sequence ID" value="NZ_CP026948.1"/>
</dbReference>
<dbReference type="Pfam" id="PF10145">
    <property type="entry name" value="PhageMin_Tail"/>
    <property type="match status" value="1"/>
</dbReference>
<keyword evidence="8" id="KW-1185">Reference proteome</keyword>
<dbReference type="GO" id="GO:0006508">
    <property type="term" value="P:proteolysis"/>
    <property type="evidence" value="ECO:0007669"/>
    <property type="project" value="UniProtKB-KW"/>
</dbReference>
<dbReference type="NCBIfam" id="TIGR01760">
    <property type="entry name" value="tape_meas_TP901"/>
    <property type="match status" value="1"/>
</dbReference>
<dbReference type="PROSITE" id="PS51935">
    <property type="entry name" value="NLPC_P60"/>
    <property type="match status" value="1"/>
</dbReference>
<dbReference type="OrthoDB" id="4391734at2"/>
<evidence type="ECO:0000256" key="1">
    <source>
        <dbReference type="ARBA" id="ARBA00007074"/>
    </source>
</evidence>
<evidence type="ECO:0000256" key="4">
    <source>
        <dbReference type="ARBA" id="ARBA00022801"/>
    </source>
</evidence>
<gene>
    <name evidence="7" type="ORF">C3E79_10060</name>
</gene>
<keyword evidence="3" id="KW-0645">Protease</keyword>
<protein>
    <submittedName>
        <fullName evidence="7">Phage tail tape measure protein</fullName>
    </submittedName>
</protein>
<keyword evidence="5" id="KW-0788">Thiol protease</keyword>
<evidence type="ECO:0000256" key="5">
    <source>
        <dbReference type="ARBA" id="ARBA00022807"/>
    </source>
</evidence>
<dbReference type="KEGG" id="clia:C3E79_10060"/>
<dbReference type="InterPro" id="IPR038765">
    <property type="entry name" value="Papain-like_cys_pep_sf"/>
</dbReference>
<keyword evidence="4" id="KW-0378">Hydrolase</keyword>
<evidence type="ECO:0000313" key="7">
    <source>
        <dbReference type="EMBL" id="AWB84773.1"/>
    </source>
</evidence>
<dbReference type="InterPro" id="IPR000064">
    <property type="entry name" value="NLP_P60_dom"/>
</dbReference>
<dbReference type="Proteomes" id="UP000244754">
    <property type="component" value="Chromosome"/>
</dbReference>
<feature type="region of interest" description="Disordered" evidence="6">
    <location>
        <begin position="1463"/>
        <end position="1485"/>
    </location>
</feature>
<dbReference type="GO" id="GO:0008234">
    <property type="term" value="F:cysteine-type peptidase activity"/>
    <property type="evidence" value="ECO:0007669"/>
    <property type="project" value="UniProtKB-KW"/>
</dbReference>
<feature type="compositionally biased region" description="Basic and acidic residues" evidence="6">
    <location>
        <begin position="24"/>
        <end position="56"/>
    </location>
</feature>
<evidence type="ECO:0000256" key="6">
    <source>
        <dbReference type="SAM" id="MobiDB-lite"/>
    </source>
</evidence>
<dbReference type="PANTHER" id="PTHR37813">
    <property type="entry name" value="FELS-2 PROPHAGE PROTEIN"/>
    <property type="match status" value="1"/>
</dbReference>
<dbReference type="SUPFAM" id="SSF54001">
    <property type="entry name" value="Cysteine proteinases"/>
    <property type="match status" value="1"/>
</dbReference>
<dbReference type="Gene3D" id="3.90.1720.10">
    <property type="entry name" value="endopeptidase domain like (from Nostoc punctiforme)"/>
    <property type="match status" value="1"/>
</dbReference>
<dbReference type="InterPro" id="IPR010090">
    <property type="entry name" value="Phage_tape_meas"/>
</dbReference>
<feature type="region of interest" description="Disordered" evidence="6">
    <location>
        <begin position="19"/>
        <end position="85"/>
    </location>
</feature>
<organism evidence="7 8">
    <name type="scientific">Corynebacterium liangguodongii</name>
    <dbReference type="NCBI Taxonomy" id="2079535"/>
    <lineage>
        <taxon>Bacteria</taxon>
        <taxon>Bacillati</taxon>
        <taxon>Actinomycetota</taxon>
        <taxon>Actinomycetes</taxon>
        <taxon>Mycobacteriales</taxon>
        <taxon>Corynebacteriaceae</taxon>
        <taxon>Corynebacterium</taxon>
    </lineage>
</organism>
<keyword evidence="2" id="KW-1188">Viral release from host cell</keyword>